<evidence type="ECO:0000313" key="2">
    <source>
        <dbReference type="EMBL" id="GAA4440790.1"/>
    </source>
</evidence>
<dbReference type="EMBL" id="BAABHC010000029">
    <property type="protein sequence ID" value="GAA4440790.1"/>
    <property type="molecule type" value="Genomic_DNA"/>
</dbReference>
<evidence type="ECO:0000313" key="3">
    <source>
        <dbReference type="Proteomes" id="UP001500552"/>
    </source>
</evidence>
<reference evidence="3" key="1">
    <citation type="journal article" date="2019" name="Int. J. Syst. Evol. Microbiol.">
        <title>The Global Catalogue of Microorganisms (GCM) 10K type strain sequencing project: providing services to taxonomists for standard genome sequencing and annotation.</title>
        <authorList>
            <consortium name="The Broad Institute Genomics Platform"/>
            <consortium name="The Broad Institute Genome Sequencing Center for Infectious Disease"/>
            <person name="Wu L."/>
            <person name="Ma J."/>
        </authorList>
    </citation>
    <scope>NUCLEOTIDE SEQUENCE [LARGE SCALE GENOMIC DNA]</scope>
    <source>
        <strain evidence="3">JCM 17926</strain>
    </source>
</reference>
<sequence>MVAGRQFVLPDGHLLSVRLKRGFRPELELLHDGLPLPGKSTAPLSQQKTVWQLALFMGVLNIMAGAVAAGTDADILLSIGFGYGSIVLGVIYTVVALAVRRFAPFAVYAIAAVLLADLGLLFVFTALREGPSSPVSGMLLKLFLVYAFLKGLRAMKRLRELAAAKHA</sequence>
<feature type="transmembrane region" description="Helical" evidence="1">
    <location>
        <begin position="75"/>
        <end position="98"/>
    </location>
</feature>
<name>A0ABP8M057_9BACT</name>
<keyword evidence="3" id="KW-1185">Reference proteome</keyword>
<feature type="transmembrane region" description="Helical" evidence="1">
    <location>
        <begin position="49"/>
        <end position="69"/>
    </location>
</feature>
<feature type="transmembrane region" description="Helical" evidence="1">
    <location>
        <begin position="105"/>
        <end position="127"/>
    </location>
</feature>
<accession>A0ABP8M057</accession>
<comment type="caution">
    <text evidence="2">The sequence shown here is derived from an EMBL/GenBank/DDBJ whole genome shotgun (WGS) entry which is preliminary data.</text>
</comment>
<dbReference type="Proteomes" id="UP001500552">
    <property type="component" value="Unassembled WGS sequence"/>
</dbReference>
<keyword evidence="1" id="KW-0812">Transmembrane</keyword>
<dbReference type="RefSeq" id="WP_345161382.1">
    <property type="nucleotide sequence ID" value="NZ_BAABHC010000029.1"/>
</dbReference>
<keyword evidence="1" id="KW-1133">Transmembrane helix</keyword>
<keyword evidence="1" id="KW-0472">Membrane</keyword>
<proteinExistence type="predicted"/>
<organism evidence="2 3">
    <name type="scientific">Pontibacter saemangeumensis</name>
    <dbReference type="NCBI Taxonomy" id="1084525"/>
    <lineage>
        <taxon>Bacteria</taxon>
        <taxon>Pseudomonadati</taxon>
        <taxon>Bacteroidota</taxon>
        <taxon>Cytophagia</taxon>
        <taxon>Cytophagales</taxon>
        <taxon>Hymenobacteraceae</taxon>
        <taxon>Pontibacter</taxon>
    </lineage>
</organism>
<feature type="transmembrane region" description="Helical" evidence="1">
    <location>
        <begin position="133"/>
        <end position="149"/>
    </location>
</feature>
<gene>
    <name evidence="2" type="ORF">GCM10023188_38500</name>
</gene>
<protein>
    <submittedName>
        <fullName evidence="2">Uncharacterized protein</fullName>
    </submittedName>
</protein>
<evidence type="ECO:0000256" key="1">
    <source>
        <dbReference type="SAM" id="Phobius"/>
    </source>
</evidence>